<organism evidence="2 3">
    <name type="scientific">Streptomyces collinus</name>
    <dbReference type="NCBI Taxonomy" id="42684"/>
    <lineage>
        <taxon>Bacteria</taxon>
        <taxon>Bacillati</taxon>
        <taxon>Actinomycetota</taxon>
        <taxon>Actinomycetes</taxon>
        <taxon>Kitasatosporales</taxon>
        <taxon>Streptomycetaceae</taxon>
        <taxon>Streptomyces</taxon>
    </lineage>
</organism>
<comment type="caution">
    <text evidence="2">The sequence shown here is derived from an EMBL/GenBank/DDBJ whole genome shotgun (WGS) entry which is preliminary data.</text>
</comment>
<name>A0AA89TJU6_STRCU</name>
<accession>A0AA89TJU6</accession>
<evidence type="ECO:0008006" key="4">
    <source>
        <dbReference type="Google" id="ProtNLM"/>
    </source>
</evidence>
<dbReference type="InterPro" id="IPR045861">
    <property type="entry name" value="CorA_cytoplasmic_dom"/>
</dbReference>
<dbReference type="AlphaFoldDB" id="A0AA89TJU6"/>
<protein>
    <recommendedName>
        <fullName evidence="4">Magnesium and cobalt transport protein CorA</fullName>
    </recommendedName>
</protein>
<dbReference type="SUPFAM" id="SSF143865">
    <property type="entry name" value="CorA soluble domain-like"/>
    <property type="match status" value="1"/>
</dbReference>
<dbReference type="Proteomes" id="UP000579531">
    <property type="component" value="Unassembled WGS sequence"/>
</dbReference>
<evidence type="ECO:0000313" key="3">
    <source>
        <dbReference type="Proteomes" id="UP000579531"/>
    </source>
</evidence>
<evidence type="ECO:0000313" key="2">
    <source>
        <dbReference type="EMBL" id="MBB5814377.1"/>
    </source>
</evidence>
<dbReference type="EMBL" id="JACHLX010000001">
    <property type="protein sequence ID" value="MBB5814377.1"/>
    <property type="molecule type" value="Genomic_DNA"/>
</dbReference>
<sequence>MAERDDERVEGENVLPPAVVDCALYEHGRRLPGRTGLEKILHRTDPGGSRFAWIGLYEPTAEQFQHVADAFDLHSWRSRTPSTPISGPSWNATATPSSSC</sequence>
<gene>
    <name evidence="2" type="ORF">HNR72_005405</name>
</gene>
<feature type="region of interest" description="Disordered" evidence="1">
    <location>
        <begin position="80"/>
        <end position="100"/>
    </location>
</feature>
<proteinExistence type="predicted"/>
<keyword evidence="3" id="KW-1185">Reference proteome</keyword>
<reference evidence="2 3" key="1">
    <citation type="submission" date="2020-08" db="EMBL/GenBank/DDBJ databases">
        <title>Sequencing the genomes of 1000 actinobacteria strains.</title>
        <authorList>
            <person name="Klenk H.-P."/>
        </authorList>
    </citation>
    <scope>NUCLEOTIDE SEQUENCE [LARGE SCALE GENOMIC DNA]</scope>
    <source>
        <strain evidence="2 3">DSM 40129</strain>
    </source>
</reference>
<evidence type="ECO:0000256" key="1">
    <source>
        <dbReference type="SAM" id="MobiDB-lite"/>
    </source>
</evidence>